<evidence type="ECO:0008006" key="4">
    <source>
        <dbReference type="Google" id="ProtNLM"/>
    </source>
</evidence>
<reference evidence="2" key="1">
    <citation type="submission" date="2021-04" db="EMBL/GenBank/DDBJ databases">
        <title>Phycicoccus avicenniae sp. nov., a novel endophytic actinomycetes isolated from branch of Avicennia mariana.</title>
        <authorList>
            <person name="Tuo L."/>
        </authorList>
    </citation>
    <scope>NUCLEOTIDE SEQUENCE</scope>
    <source>
        <strain evidence="2">BSK3Z-2</strain>
    </source>
</reference>
<dbReference type="Proteomes" id="UP000677016">
    <property type="component" value="Unassembled WGS sequence"/>
</dbReference>
<name>A0A941HYZ8_9MICO</name>
<dbReference type="RefSeq" id="WP_211600802.1">
    <property type="nucleotide sequence ID" value="NZ_JAGSNF010000001.1"/>
</dbReference>
<evidence type="ECO:0000313" key="2">
    <source>
        <dbReference type="EMBL" id="MBR7741709.1"/>
    </source>
</evidence>
<dbReference type="GO" id="GO:0005975">
    <property type="term" value="P:carbohydrate metabolic process"/>
    <property type="evidence" value="ECO:0007669"/>
    <property type="project" value="UniProtKB-ARBA"/>
</dbReference>
<evidence type="ECO:0000313" key="3">
    <source>
        <dbReference type="Proteomes" id="UP000677016"/>
    </source>
</evidence>
<accession>A0A941HYZ8</accession>
<comment type="caution">
    <text evidence="2">The sequence shown here is derived from an EMBL/GenBank/DDBJ whole genome shotgun (WGS) entry which is preliminary data.</text>
</comment>
<keyword evidence="1" id="KW-0378">Hydrolase</keyword>
<protein>
    <recommendedName>
        <fullName evidence="4">Alpha glucuronidase N-terminal domain-containing protein</fullName>
    </recommendedName>
</protein>
<organism evidence="2 3">
    <name type="scientific">Phycicoccus avicenniae</name>
    <dbReference type="NCBI Taxonomy" id="2828860"/>
    <lineage>
        <taxon>Bacteria</taxon>
        <taxon>Bacillati</taxon>
        <taxon>Actinomycetota</taxon>
        <taxon>Actinomycetes</taxon>
        <taxon>Micrococcales</taxon>
        <taxon>Intrasporangiaceae</taxon>
        <taxon>Phycicoccus</taxon>
    </lineage>
</organism>
<dbReference type="GO" id="GO:0016787">
    <property type="term" value="F:hydrolase activity"/>
    <property type="evidence" value="ECO:0007669"/>
    <property type="project" value="UniProtKB-KW"/>
</dbReference>
<keyword evidence="3" id="KW-1185">Reference proteome</keyword>
<dbReference type="InterPro" id="IPR029018">
    <property type="entry name" value="Hex-like_dom2"/>
</dbReference>
<evidence type="ECO:0000256" key="1">
    <source>
        <dbReference type="ARBA" id="ARBA00022801"/>
    </source>
</evidence>
<dbReference type="AlphaFoldDB" id="A0A941HYZ8"/>
<dbReference type="EMBL" id="JAGSNF010000001">
    <property type="protein sequence ID" value="MBR7741709.1"/>
    <property type="molecule type" value="Genomic_DNA"/>
</dbReference>
<gene>
    <name evidence="2" type="ORF">KC207_00170</name>
</gene>
<proteinExistence type="predicted"/>
<sequence length="713" mass="79440">MTGDVQPSDVTAPTAGTAVTIAFPGGSPRVAFGVEELAAALHGRGLVARRQDLDRAPRRPSGPAVVVTAPRADLSGEFRAAVRGDEVPPVADESFEIVSHDDGVVEVSGTTPSGLLYGLLEVAELVERAGWPAPGLVVRRAAAIALRGFKFNLPYAPYADGEPFERNLETAWSMEFWGGFLDELARGRYNLLSLWSEHPWHLLVTSDRFRGANPASDAEMARRREFFDELLRRADDRGIGVVLFTWNISLTAEAAEHLGVPPVPDGFVGSSEHVRVRQASPVVRDYIEEMILRTLVTYPLLRGIGTSASETMVGSARDRQAWVADVFVAAYERSGRRPWFIQRTNLQGAGQEIKELVQPRFPPERFFVSWKYANAHALSHPRPRFEDLRRAWDGVDLESTNVLFTVRNDDVTTHQWADAEFVRDFVEGMRKPYVRGFYWGADGYVFGRDFQHVDHGHKTWRWDYERHVLQFRLWGRLAFDPDAADHLPVTVLRRVHGEHAEVVAEGLAHASRIVPAVNRLLWRDYDYQWHPEICLGRADGFRTVLDLLEAEPMPGQDVVSIAEWGRTGVAGATSETPASVSALLRREAGAARSSADDLAAHGPHVGATACVELDLRGLASLGEYYAAKIDAAVELVRAVDDPQARDRAVEALESAVGHWKDVGHHWSRHYRAYDMPRTGRTFGYPFYLDDVEHDVALARRYGRPDLDGAMLPE</sequence>
<dbReference type="SUPFAM" id="SSF55545">
    <property type="entry name" value="beta-N-acetylhexosaminidase-like domain"/>
    <property type="match status" value="1"/>
</dbReference>